<keyword evidence="11 21" id="KW-0067">ATP-binding</keyword>
<evidence type="ECO:0000256" key="2">
    <source>
        <dbReference type="ARBA" id="ARBA00003921"/>
    </source>
</evidence>
<protein>
    <recommendedName>
        <fullName evidence="6 18">D-alanine--D-alanine ligase</fullName>
        <ecNumber evidence="6 18">6.3.2.4</ecNumber>
    </recommendedName>
    <alternativeName>
        <fullName evidence="18">D-Ala-D-Ala ligase</fullName>
    </alternativeName>
    <alternativeName>
        <fullName evidence="18">D-alanylalanine synthetase</fullName>
    </alternativeName>
</protein>
<dbReference type="GO" id="GO:0008716">
    <property type="term" value="F:D-alanine-D-alanine ligase activity"/>
    <property type="evidence" value="ECO:0007669"/>
    <property type="project" value="UniProtKB-UniRule"/>
</dbReference>
<evidence type="ECO:0000256" key="7">
    <source>
        <dbReference type="ARBA" id="ARBA00022490"/>
    </source>
</evidence>
<comment type="subcellular location">
    <subcellularLocation>
        <location evidence="3 18">Cytoplasm</location>
    </subcellularLocation>
</comment>
<dbReference type="Gene3D" id="3.30.470.20">
    <property type="entry name" value="ATP-grasp fold, B domain"/>
    <property type="match status" value="1"/>
</dbReference>
<feature type="active site" evidence="19">
    <location>
        <position position="151"/>
    </location>
</feature>
<keyword evidence="15 20" id="KW-0464">Manganese</keyword>
<evidence type="ECO:0000313" key="23">
    <source>
        <dbReference type="EMBL" id="CAB1276927.1"/>
    </source>
</evidence>
<evidence type="ECO:0000256" key="10">
    <source>
        <dbReference type="ARBA" id="ARBA00022741"/>
    </source>
</evidence>
<comment type="cofactor">
    <cofactor evidence="1">
        <name>Mn(2+)</name>
        <dbReference type="ChEBI" id="CHEBI:29035"/>
    </cofactor>
</comment>
<dbReference type="InterPro" id="IPR000291">
    <property type="entry name" value="D-Ala_lig_Van_CS"/>
</dbReference>
<dbReference type="PROSITE" id="PS50975">
    <property type="entry name" value="ATP_GRASP"/>
    <property type="match status" value="1"/>
</dbReference>
<dbReference type="InterPro" id="IPR011127">
    <property type="entry name" value="Dala_Dala_lig_N"/>
</dbReference>
<keyword evidence="14 18" id="KW-0573">Peptidoglycan synthesis</keyword>
<evidence type="ECO:0000256" key="18">
    <source>
        <dbReference type="HAMAP-Rule" id="MF_00047"/>
    </source>
</evidence>
<feature type="domain" description="ATP-grasp" evidence="22">
    <location>
        <begin position="109"/>
        <end position="304"/>
    </location>
</feature>
<dbReference type="PANTHER" id="PTHR23132:SF23">
    <property type="entry name" value="D-ALANINE--D-ALANINE LIGASE B"/>
    <property type="match status" value="1"/>
</dbReference>
<organism evidence="23 24">
    <name type="scientific">Candidatus Nitrosacidococcus tergens</name>
    <dbReference type="NCBI Taxonomy" id="553981"/>
    <lineage>
        <taxon>Bacteria</taxon>
        <taxon>Pseudomonadati</taxon>
        <taxon>Pseudomonadota</taxon>
        <taxon>Gammaproteobacteria</taxon>
        <taxon>Chromatiales</taxon>
        <taxon>Chromatiaceae</taxon>
        <taxon>Candidatus Nitrosacidococcus</taxon>
    </lineage>
</organism>
<dbReference type="PANTHER" id="PTHR23132">
    <property type="entry name" value="D-ALANINE--D-ALANINE LIGASE"/>
    <property type="match status" value="1"/>
</dbReference>
<comment type="similarity">
    <text evidence="5 18">Belongs to the D-alanine--D-alanine ligase family.</text>
</comment>
<feature type="binding site" evidence="20">
    <location>
        <position position="271"/>
    </location>
    <ligand>
        <name>Mg(2+)</name>
        <dbReference type="ChEBI" id="CHEBI:18420"/>
        <label>2</label>
    </ligand>
</feature>
<dbReference type="InterPro" id="IPR011761">
    <property type="entry name" value="ATP-grasp"/>
</dbReference>
<comment type="pathway">
    <text evidence="4 18">Cell wall biogenesis; peptidoglycan biosynthesis.</text>
</comment>
<dbReference type="SUPFAM" id="SSF56059">
    <property type="entry name" value="Glutathione synthetase ATP-binding domain-like"/>
    <property type="match status" value="1"/>
</dbReference>
<dbReference type="InterPro" id="IPR011095">
    <property type="entry name" value="Dala_Dala_lig_C"/>
</dbReference>
<evidence type="ECO:0000256" key="15">
    <source>
        <dbReference type="ARBA" id="ARBA00023211"/>
    </source>
</evidence>
<evidence type="ECO:0000256" key="12">
    <source>
        <dbReference type="ARBA" id="ARBA00022842"/>
    </source>
</evidence>
<keyword evidence="13 18" id="KW-0133">Cell shape</keyword>
<evidence type="ECO:0000256" key="1">
    <source>
        <dbReference type="ARBA" id="ARBA00001936"/>
    </source>
</evidence>
<dbReference type="Pfam" id="PF01820">
    <property type="entry name" value="Dala_Dala_lig_N"/>
    <property type="match status" value="2"/>
</dbReference>
<evidence type="ECO:0000256" key="16">
    <source>
        <dbReference type="ARBA" id="ARBA00023316"/>
    </source>
</evidence>
<evidence type="ECO:0000256" key="11">
    <source>
        <dbReference type="ARBA" id="ARBA00022840"/>
    </source>
</evidence>
<comment type="catalytic activity">
    <reaction evidence="17 18">
        <text>2 D-alanine + ATP = D-alanyl-D-alanine + ADP + phosphate + H(+)</text>
        <dbReference type="Rhea" id="RHEA:11224"/>
        <dbReference type="ChEBI" id="CHEBI:15378"/>
        <dbReference type="ChEBI" id="CHEBI:30616"/>
        <dbReference type="ChEBI" id="CHEBI:43474"/>
        <dbReference type="ChEBI" id="CHEBI:57416"/>
        <dbReference type="ChEBI" id="CHEBI:57822"/>
        <dbReference type="ChEBI" id="CHEBI:456216"/>
        <dbReference type="EC" id="6.3.2.4"/>
    </reaction>
</comment>
<dbReference type="SUPFAM" id="SSF52440">
    <property type="entry name" value="PreATP-grasp domain"/>
    <property type="match status" value="1"/>
</dbReference>
<feature type="binding site" evidence="20">
    <location>
        <position position="258"/>
    </location>
    <ligand>
        <name>Mg(2+)</name>
        <dbReference type="ChEBI" id="CHEBI:18420"/>
        <label>1</label>
    </ligand>
</feature>
<dbReference type="UniPathway" id="UPA00219"/>
<dbReference type="GO" id="GO:0008360">
    <property type="term" value="P:regulation of cell shape"/>
    <property type="evidence" value="ECO:0007669"/>
    <property type="project" value="UniProtKB-KW"/>
</dbReference>
<dbReference type="NCBIfam" id="TIGR01205">
    <property type="entry name" value="D_ala_D_alaTIGR"/>
    <property type="match status" value="1"/>
</dbReference>
<dbReference type="EC" id="6.3.2.4" evidence="6 18"/>
<dbReference type="GO" id="GO:0071555">
    <property type="term" value="P:cell wall organization"/>
    <property type="evidence" value="ECO:0007669"/>
    <property type="project" value="UniProtKB-KW"/>
</dbReference>
<reference evidence="23 24" key="1">
    <citation type="submission" date="2020-03" db="EMBL/GenBank/DDBJ databases">
        <authorList>
            <person name="Picone N."/>
        </authorList>
    </citation>
    <scope>NUCLEOTIDE SEQUENCE [LARGE SCALE GENOMIC DNA]</scope>
    <source>
        <strain evidence="23">NSCAC1</strain>
    </source>
</reference>
<dbReference type="InterPro" id="IPR005905">
    <property type="entry name" value="D_ala_D_ala"/>
</dbReference>
<dbReference type="Proteomes" id="UP000516072">
    <property type="component" value="Chromosome"/>
</dbReference>
<dbReference type="GO" id="GO:0046872">
    <property type="term" value="F:metal ion binding"/>
    <property type="evidence" value="ECO:0007669"/>
    <property type="project" value="UniProtKB-KW"/>
</dbReference>
<evidence type="ECO:0000256" key="5">
    <source>
        <dbReference type="ARBA" id="ARBA00010871"/>
    </source>
</evidence>
<keyword evidence="9 20" id="KW-0479">Metal-binding</keyword>
<keyword evidence="24" id="KW-1185">Reference proteome</keyword>
<evidence type="ECO:0000256" key="13">
    <source>
        <dbReference type="ARBA" id="ARBA00022960"/>
    </source>
</evidence>
<evidence type="ECO:0000256" key="21">
    <source>
        <dbReference type="PROSITE-ProRule" id="PRU00409"/>
    </source>
</evidence>
<accession>A0A7G1QB36</accession>
<evidence type="ECO:0000256" key="20">
    <source>
        <dbReference type="PIRSR" id="PIRSR039102-3"/>
    </source>
</evidence>
<keyword evidence="7 18" id="KW-0963">Cytoplasm</keyword>
<evidence type="ECO:0000313" key="24">
    <source>
        <dbReference type="Proteomes" id="UP000516072"/>
    </source>
</evidence>
<dbReference type="PIRSF" id="PIRSF039102">
    <property type="entry name" value="Ddl/VanB"/>
    <property type="match status" value="1"/>
</dbReference>
<gene>
    <name evidence="23" type="primary">ddlB</name>
    <name evidence="18" type="synonym">ddl</name>
    <name evidence="23" type="ORF">NSCAC_1414</name>
</gene>
<keyword evidence="10 21" id="KW-0547">Nucleotide-binding</keyword>
<comment type="cofactor">
    <cofactor evidence="20">
        <name>Mg(2+)</name>
        <dbReference type="ChEBI" id="CHEBI:18420"/>
    </cofactor>
    <cofactor evidence="20">
        <name>Mn(2+)</name>
        <dbReference type="ChEBI" id="CHEBI:29035"/>
    </cofactor>
    <text evidence="20">Binds 2 magnesium or manganese ions per subunit.</text>
</comment>
<sequence>MKLITKKQDWGKVAVLMGGNSSERDISLESGQAVLQALIDERIDAYSIDVNKYTIDQLQIEQFQRAFIAIHGRGGEDGIIQGALDLAEIPYTGSGVLGSALAMDKLKSKQLWRGLQLPTADFLLLDETTNFPLVAQQLSLPLIVKPARQGSSVGIFRVDSIEDFEIAYSKAKVFDNLILAEQWLSGVEYTASILLGQPLPIIRLETPHKFYDFEAKYLANTTRYLCPCGLSRKSERLLQDIALQAFDTLGASGWGRVDFKCDKEGNPYLLEVNTVPGMTNHSLIPMAARAAGISFNNLVLKILESSEKNY</sequence>
<dbReference type="RefSeq" id="WP_197744099.1">
    <property type="nucleotide sequence ID" value="NZ_LR778175.1"/>
</dbReference>
<evidence type="ECO:0000256" key="14">
    <source>
        <dbReference type="ARBA" id="ARBA00022984"/>
    </source>
</evidence>
<keyword evidence="8 18" id="KW-0436">Ligase</keyword>
<feature type="active site" evidence="19">
    <location>
        <position position="282"/>
    </location>
</feature>
<dbReference type="Gene3D" id="3.30.1490.20">
    <property type="entry name" value="ATP-grasp fold, A domain"/>
    <property type="match status" value="1"/>
</dbReference>
<dbReference type="HAMAP" id="MF_00047">
    <property type="entry name" value="Dala_Dala_lig"/>
    <property type="match status" value="1"/>
</dbReference>
<dbReference type="PROSITE" id="PS00843">
    <property type="entry name" value="DALA_DALA_LIGASE_1"/>
    <property type="match status" value="1"/>
</dbReference>
<dbReference type="InterPro" id="IPR013815">
    <property type="entry name" value="ATP_grasp_subdomain_1"/>
</dbReference>
<keyword evidence="12 20" id="KW-0460">Magnesium</keyword>
<dbReference type="GO" id="GO:0009252">
    <property type="term" value="P:peptidoglycan biosynthetic process"/>
    <property type="evidence" value="ECO:0007669"/>
    <property type="project" value="UniProtKB-UniRule"/>
</dbReference>
<dbReference type="Gene3D" id="3.40.50.20">
    <property type="match status" value="1"/>
</dbReference>
<dbReference type="EMBL" id="LR778175">
    <property type="protein sequence ID" value="CAB1276927.1"/>
    <property type="molecule type" value="Genomic_DNA"/>
</dbReference>
<name>A0A7G1QB36_9GAMM</name>
<evidence type="ECO:0000256" key="9">
    <source>
        <dbReference type="ARBA" id="ARBA00022723"/>
    </source>
</evidence>
<evidence type="ECO:0000256" key="3">
    <source>
        <dbReference type="ARBA" id="ARBA00004496"/>
    </source>
</evidence>
<dbReference type="GO" id="GO:0005524">
    <property type="term" value="F:ATP binding"/>
    <property type="evidence" value="ECO:0007669"/>
    <property type="project" value="UniProtKB-UniRule"/>
</dbReference>
<dbReference type="KEGG" id="ntg:NSCAC_1414"/>
<feature type="active site" evidence="19">
    <location>
        <position position="23"/>
    </location>
</feature>
<feature type="binding site" evidence="20">
    <location>
        <position position="271"/>
    </location>
    <ligand>
        <name>Mg(2+)</name>
        <dbReference type="ChEBI" id="CHEBI:18420"/>
        <label>1</label>
    </ligand>
</feature>
<dbReference type="InterPro" id="IPR016185">
    <property type="entry name" value="PreATP-grasp_dom_sf"/>
</dbReference>
<dbReference type="NCBIfam" id="NF002378">
    <property type="entry name" value="PRK01372.1"/>
    <property type="match status" value="1"/>
</dbReference>
<dbReference type="Pfam" id="PF07478">
    <property type="entry name" value="Dala_Dala_lig_C"/>
    <property type="match status" value="1"/>
</dbReference>
<feature type="binding site" evidence="20">
    <location>
        <position position="273"/>
    </location>
    <ligand>
        <name>Mg(2+)</name>
        <dbReference type="ChEBI" id="CHEBI:18420"/>
        <label>2</label>
    </ligand>
</feature>
<proteinExistence type="inferred from homology"/>
<dbReference type="AlphaFoldDB" id="A0A7G1QB36"/>
<dbReference type="GO" id="GO:0005829">
    <property type="term" value="C:cytosol"/>
    <property type="evidence" value="ECO:0007669"/>
    <property type="project" value="TreeGrafter"/>
</dbReference>
<evidence type="ECO:0000256" key="6">
    <source>
        <dbReference type="ARBA" id="ARBA00012216"/>
    </source>
</evidence>
<evidence type="ECO:0000256" key="4">
    <source>
        <dbReference type="ARBA" id="ARBA00004752"/>
    </source>
</evidence>
<evidence type="ECO:0000256" key="8">
    <source>
        <dbReference type="ARBA" id="ARBA00022598"/>
    </source>
</evidence>
<evidence type="ECO:0000256" key="19">
    <source>
        <dbReference type="PIRSR" id="PIRSR039102-1"/>
    </source>
</evidence>
<evidence type="ECO:0000256" key="17">
    <source>
        <dbReference type="ARBA" id="ARBA00047614"/>
    </source>
</evidence>
<dbReference type="FunFam" id="3.30.470.20:FF:000008">
    <property type="entry name" value="D-alanine--D-alanine ligase"/>
    <property type="match status" value="1"/>
</dbReference>
<evidence type="ECO:0000259" key="22">
    <source>
        <dbReference type="PROSITE" id="PS50975"/>
    </source>
</evidence>
<keyword evidence="16 18" id="KW-0961">Cell wall biogenesis/degradation</keyword>
<comment type="function">
    <text evidence="2 18">Cell wall formation.</text>
</comment>